<dbReference type="GO" id="GO:0022857">
    <property type="term" value="F:transmembrane transporter activity"/>
    <property type="evidence" value="ECO:0007669"/>
    <property type="project" value="InterPro"/>
</dbReference>
<sequence length="304" mass="32896">MTTSVLFDAQGPRAKRRNVLYTVIFLAALAAVLWWVYTALDEKHQLDWVKWEPFFTSSQPWETYLWPGLQNTLKAAFFALLIALPLGALFGIGRLSEHRSVRTPSGIVVEFFRAIPVLILMITANAAYSEFTDIASDVRPLYAVVTGLVLYNASVLAEIVRAGILSLPQGQTDAAKAIGMRKGQTMRYVLLPQSVTAMLPAIVSQIVVIVKDTALGGAVLTFPELLASVRPMSANYGANTIACFTVIALIFIAVNFALTSFASWLEKRLRRAKKSTGTVVGAGPDGGLKTIGTPPLVIEDGHGS</sequence>
<dbReference type="RefSeq" id="WP_185298136.1">
    <property type="nucleotide sequence ID" value="NZ_CP045702.1"/>
</dbReference>
<dbReference type="PROSITE" id="PS50928">
    <property type="entry name" value="ABC_TM1"/>
    <property type="match status" value="1"/>
</dbReference>
<feature type="transmembrane region" description="Helical" evidence="7">
    <location>
        <begin position="140"/>
        <end position="167"/>
    </location>
</feature>
<evidence type="ECO:0000256" key="4">
    <source>
        <dbReference type="ARBA" id="ARBA00022692"/>
    </source>
</evidence>
<dbReference type="Pfam" id="PF00528">
    <property type="entry name" value="BPD_transp_1"/>
    <property type="match status" value="1"/>
</dbReference>
<dbReference type="CDD" id="cd06261">
    <property type="entry name" value="TM_PBP2"/>
    <property type="match status" value="1"/>
</dbReference>
<evidence type="ECO:0000256" key="7">
    <source>
        <dbReference type="RuleBase" id="RU363032"/>
    </source>
</evidence>
<evidence type="ECO:0000256" key="1">
    <source>
        <dbReference type="ARBA" id="ARBA00004651"/>
    </source>
</evidence>
<evidence type="ECO:0000313" key="10">
    <source>
        <dbReference type="Proteomes" id="UP000515307"/>
    </source>
</evidence>
<reference evidence="10" key="1">
    <citation type="submission" date="2019-10" db="EMBL/GenBank/DDBJ databases">
        <title>Antimicrobial potential of Antarctic Bacteria.</title>
        <authorList>
            <person name="Benaud N."/>
            <person name="Edwards R.J."/>
            <person name="Ferrari B.C."/>
        </authorList>
    </citation>
    <scope>NUCLEOTIDE SEQUENCE [LARGE SCALE GENOMIC DNA]</scope>
    <source>
        <strain evidence="10">NBSH44</strain>
    </source>
</reference>
<dbReference type="InterPro" id="IPR010065">
    <property type="entry name" value="AA_ABC_transptr_permease_3TM"/>
</dbReference>
<evidence type="ECO:0000256" key="3">
    <source>
        <dbReference type="ARBA" id="ARBA00022475"/>
    </source>
</evidence>
<dbReference type="Gene3D" id="1.10.3720.10">
    <property type="entry name" value="MetI-like"/>
    <property type="match status" value="1"/>
</dbReference>
<dbReference type="KEGG" id="sfiy:F0344_08100"/>
<keyword evidence="3" id="KW-1003">Cell membrane</keyword>
<dbReference type="InterPro" id="IPR000515">
    <property type="entry name" value="MetI-like"/>
</dbReference>
<accession>A0A7G7BGW6</accession>
<dbReference type="PANTHER" id="PTHR30614:SF21">
    <property type="entry name" value="AMINO ACID ABC TRANSPORTER PERMEASE"/>
    <property type="match status" value="1"/>
</dbReference>
<dbReference type="SUPFAM" id="SSF161098">
    <property type="entry name" value="MetI-like"/>
    <property type="match status" value="1"/>
</dbReference>
<feature type="transmembrane region" description="Helical" evidence="7">
    <location>
        <begin position="107"/>
        <end position="128"/>
    </location>
</feature>
<dbReference type="Proteomes" id="UP000515307">
    <property type="component" value="Chromosome"/>
</dbReference>
<keyword evidence="2 7" id="KW-0813">Transport</keyword>
<evidence type="ECO:0000256" key="5">
    <source>
        <dbReference type="ARBA" id="ARBA00022989"/>
    </source>
</evidence>
<evidence type="ECO:0000313" key="9">
    <source>
        <dbReference type="EMBL" id="QNE74581.1"/>
    </source>
</evidence>
<dbReference type="InterPro" id="IPR035906">
    <property type="entry name" value="MetI-like_sf"/>
</dbReference>
<keyword evidence="5 7" id="KW-1133">Transmembrane helix</keyword>
<dbReference type="EMBL" id="CP045702">
    <property type="protein sequence ID" value="QNE74581.1"/>
    <property type="molecule type" value="Genomic_DNA"/>
</dbReference>
<feature type="transmembrane region" description="Helical" evidence="7">
    <location>
        <begin position="188"/>
        <end position="210"/>
    </location>
</feature>
<keyword evidence="4 7" id="KW-0812">Transmembrane</keyword>
<feature type="domain" description="ABC transmembrane type-1" evidence="8">
    <location>
        <begin position="69"/>
        <end position="262"/>
    </location>
</feature>
<keyword evidence="10" id="KW-1185">Reference proteome</keyword>
<feature type="transmembrane region" description="Helical" evidence="7">
    <location>
        <begin position="75"/>
        <end position="95"/>
    </location>
</feature>
<comment type="similarity">
    <text evidence="7">Belongs to the binding-protein-dependent transport system permease family.</text>
</comment>
<name>A0A7G7BGW6_9ACTN</name>
<keyword evidence="6 7" id="KW-0472">Membrane</keyword>
<dbReference type="InterPro" id="IPR043429">
    <property type="entry name" value="ArtM/GltK/GlnP/TcyL/YhdX-like"/>
</dbReference>
<comment type="subcellular location">
    <subcellularLocation>
        <location evidence="1 7">Cell membrane</location>
        <topology evidence="1 7">Multi-pass membrane protein</topology>
    </subcellularLocation>
</comment>
<dbReference type="AlphaFoldDB" id="A0A7G7BGW6"/>
<organism evidence="9 10">
    <name type="scientific">Streptomyces finlayi</name>
    <dbReference type="NCBI Taxonomy" id="67296"/>
    <lineage>
        <taxon>Bacteria</taxon>
        <taxon>Bacillati</taxon>
        <taxon>Actinomycetota</taxon>
        <taxon>Actinomycetes</taxon>
        <taxon>Kitasatosporales</taxon>
        <taxon>Streptomycetaceae</taxon>
        <taxon>Streptomyces</taxon>
    </lineage>
</organism>
<dbReference type="NCBIfam" id="TIGR01726">
    <property type="entry name" value="HEQRo_perm_3TM"/>
    <property type="match status" value="1"/>
</dbReference>
<evidence type="ECO:0000256" key="2">
    <source>
        <dbReference type="ARBA" id="ARBA00022448"/>
    </source>
</evidence>
<dbReference type="PANTHER" id="PTHR30614">
    <property type="entry name" value="MEMBRANE COMPONENT OF AMINO ACID ABC TRANSPORTER"/>
    <property type="match status" value="1"/>
</dbReference>
<gene>
    <name evidence="9" type="ORF">F0344_08100</name>
</gene>
<feature type="transmembrane region" description="Helical" evidence="7">
    <location>
        <begin position="19"/>
        <end position="37"/>
    </location>
</feature>
<dbReference type="GO" id="GO:0006865">
    <property type="term" value="P:amino acid transport"/>
    <property type="evidence" value="ECO:0007669"/>
    <property type="project" value="TreeGrafter"/>
</dbReference>
<evidence type="ECO:0000256" key="6">
    <source>
        <dbReference type="ARBA" id="ARBA00023136"/>
    </source>
</evidence>
<protein>
    <submittedName>
        <fullName evidence="9">ABC transporter permease subunit</fullName>
    </submittedName>
</protein>
<evidence type="ECO:0000259" key="8">
    <source>
        <dbReference type="PROSITE" id="PS50928"/>
    </source>
</evidence>
<feature type="transmembrane region" description="Helical" evidence="7">
    <location>
        <begin position="236"/>
        <end position="265"/>
    </location>
</feature>
<proteinExistence type="inferred from homology"/>
<dbReference type="GO" id="GO:0043190">
    <property type="term" value="C:ATP-binding cassette (ABC) transporter complex"/>
    <property type="evidence" value="ECO:0007669"/>
    <property type="project" value="InterPro"/>
</dbReference>